<accession>A0ABT8GQ03</accession>
<sequence>MFAVHFYERNTLFISKLLNEVPAVGSEVKLKGRKGKISEVTEVEENKYRVQVELEVVKKASYVDPVDKKKRK</sequence>
<comment type="caution">
    <text evidence="1">The sequence shown here is derived from an EMBL/GenBank/DDBJ whole genome shotgun (WGS) entry which is preliminary data.</text>
</comment>
<protein>
    <recommendedName>
        <fullName evidence="3">Preprotein translocase subunit SecA</fullName>
    </recommendedName>
</protein>
<evidence type="ECO:0000313" key="2">
    <source>
        <dbReference type="Proteomes" id="UP001172743"/>
    </source>
</evidence>
<keyword evidence="2" id="KW-1185">Reference proteome</keyword>
<reference evidence="1" key="1">
    <citation type="submission" date="2023-07" db="EMBL/GenBank/DDBJ databases">
        <title>Ureibacillus sp. isolated from freshwater well.</title>
        <authorList>
            <person name="Kirdat K."/>
            <person name="Bhatt A."/>
            <person name="Teware R."/>
            <person name="Bhavsar Y."/>
            <person name="Yadav A."/>
        </authorList>
    </citation>
    <scope>NUCLEOTIDE SEQUENCE</scope>
    <source>
        <strain evidence="1">BA0131</strain>
    </source>
</reference>
<dbReference type="Proteomes" id="UP001172743">
    <property type="component" value="Unassembled WGS sequence"/>
</dbReference>
<proteinExistence type="predicted"/>
<organism evidence="1 2">
    <name type="scientific">Ureibacillus aquaedulcis</name>
    <dbReference type="NCBI Taxonomy" id="3058421"/>
    <lineage>
        <taxon>Bacteria</taxon>
        <taxon>Bacillati</taxon>
        <taxon>Bacillota</taxon>
        <taxon>Bacilli</taxon>
        <taxon>Bacillales</taxon>
        <taxon>Caryophanaceae</taxon>
        <taxon>Ureibacillus</taxon>
    </lineage>
</organism>
<name>A0ABT8GQ03_9BACL</name>
<dbReference type="EMBL" id="JAUHTQ010000004">
    <property type="protein sequence ID" value="MDN4493480.1"/>
    <property type="molecule type" value="Genomic_DNA"/>
</dbReference>
<evidence type="ECO:0000313" key="1">
    <source>
        <dbReference type="EMBL" id="MDN4493480.1"/>
    </source>
</evidence>
<evidence type="ECO:0008006" key="3">
    <source>
        <dbReference type="Google" id="ProtNLM"/>
    </source>
</evidence>
<dbReference type="RefSeq" id="WP_301137794.1">
    <property type="nucleotide sequence ID" value="NZ_JAUHTQ010000004.1"/>
</dbReference>
<gene>
    <name evidence="1" type="ORF">QYB95_08030</name>
</gene>